<evidence type="ECO:0000313" key="1">
    <source>
        <dbReference type="EMBL" id="OQD46334.1"/>
    </source>
</evidence>
<accession>A0A1V6M1P1</accession>
<name>A0A1V6M1P1_9BACT</name>
<reference evidence="1 2" key="1">
    <citation type="journal article" date="2016" name="Genome Announc.">
        <title>Draft Genome Sequence of the Anaerobic Ammonium-Oxidizing Bacterium 'Candidatus Brocadia sp. 40'.</title>
        <authorList>
            <person name="Ali M."/>
            <person name="Haroon M.F."/>
            <person name="Narita Y."/>
            <person name="Zhang L."/>
            <person name="Rangel Shaw D."/>
            <person name="Okabe S."/>
            <person name="Saikaly P.E."/>
        </authorList>
    </citation>
    <scope>NUCLEOTIDE SEQUENCE [LARGE SCALE GENOMIC DNA]</scope>
    <source>
        <strain evidence="1 2">40</strain>
    </source>
</reference>
<protein>
    <submittedName>
        <fullName evidence="1">Uncharacterized protein</fullName>
    </submittedName>
</protein>
<gene>
    <name evidence="1" type="ORF">BIY37_03755</name>
</gene>
<proteinExistence type="predicted"/>
<dbReference type="AlphaFoldDB" id="A0A1V6M1P1"/>
<comment type="caution">
    <text evidence="1">The sequence shown here is derived from an EMBL/GenBank/DDBJ whole genome shotgun (WGS) entry which is preliminary data.</text>
</comment>
<sequence length="68" mass="7691">MGWGKLMAKTKGFVRNKTAKRTNVWHNNKTDKGHWIGNENGIRAATQAGNHIDIRSPACFFDYMGDEP</sequence>
<dbReference type="Proteomes" id="UP000242219">
    <property type="component" value="Unassembled WGS sequence"/>
</dbReference>
<evidence type="ECO:0000313" key="2">
    <source>
        <dbReference type="Proteomes" id="UP000242219"/>
    </source>
</evidence>
<keyword evidence="2" id="KW-1185">Reference proteome</keyword>
<organism evidence="1 2">
    <name type="scientific">Candidatus Brocadia sapporoensis</name>
    <dbReference type="NCBI Taxonomy" id="392547"/>
    <lineage>
        <taxon>Bacteria</taxon>
        <taxon>Pseudomonadati</taxon>
        <taxon>Planctomycetota</taxon>
        <taxon>Candidatus Brocadiia</taxon>
        <taxon>Candidatus Brocadiales</taxon>
        <taxon>Candidatus Brocadiaceae</taxon>
        <taxon>Candidatus Brocadia</taxon>
    </lineage>
</organism>
<dbReference type="EMBL" id="MJUW02000041">
    <property type="protein sequence ID" value="OQD46334.1"/>
    <property type="molecule type" value="Genomic_DNA"/>
</dbReference>